<dbReference type="EnsemblPlants" id="AET00090">
    <property type="protein sequence ID" value="AET00090"/>
    <property type="gene ID" value="MTR_5g088210"/>
</dbReference>
<keyword evidence="3" id="KW-1185">Reference proteome</keyword>
<name>G7K7P4_MEDTR</name>
<protein>
    <submittedName>
        <fullName evidence="1 2">Uncharacterized protein</fullName>
    </submittedName>
</protein>
<organism evidence="1 3">
    <name type="scientific">Medicago truncatula</name>
    <name type="common">Barrel medic</name>
    <name type="synonym">Medicago tribuloides</name>
    <dbReference type="NCBI Taxonomy" id="3880"/>
    <lineage>
        <taxon>Eukaryota</taxon>
        <taxon>Viridiplantae</taxon>
        <taxon>Streptophyta</taxon>
        <taxon>Embryophyta</taxon>
        <taxon>Tracheophyta</taxon>
        <taxon>Spermatophyta</taxon>
        <taxon>Magnoliopsida</taxon>
        <taxon>eudicotyledons</taxon>
        <taxon>Gunneridae</taxon>
        <taxon>Pentapetalae</taxon>
        <taxon>rosids</taxon>
        <taxon>fabids</taxon>
        <taxon>Fabales</taxon>
        <taxon>Fabaceae</taxon>
        <taxon>Papilionoideae</taxon>
        <taxon>50 kb inversion clade</taxon>
        <taxon>NPAAA clade</taxon>
        <taxon>Hologalegina</taxon>
        <taxon>IRL clade</taxon>
        <taxon>Trifolieae</taxon>
        <taxon>Medicago</taxon>
    </lineage>
</organism>
<gene>
    <name evidence="1" type="ordered locus">MTR_5g088210</name>
</gene>
<dbReference type="Proteomes" id="UP000002051">
    <property type="component" value="Chromosome 5"/>
</dbReference>
<reference evidence="2" key="3">
    <citation type="submission" date="2015-04" db="UniProtKB">
        <authorList>
            <consortium name="EnsemblPlants"/>
        </authorList>
    </citation>
    <scope>IDENTIFICATION</scope>
    <source>
        <strain evidence="2">cv. Jemalong A17</strain>
    </source>
</reference>
<dbReference type="HOGENOM" id="CLU_2945222_0_0_1"/>
<evidence type="ECO:0000313" key="1">
    <source>
        <dbReference type="EMBL" id="AET00090.1"/>
    </source>
</evidence>
<dbReference type="PaxDb" id="3880-AET00090"/>
<reference evidence="1 3" key="1">
    <citation type="journal article" date="2011" name="Nature">
        <title>The Medicago genome provides insight into the evolution of rhizobial symbioses.</title>
        <authorList>
            <person name="Young N.D."/>
            <person name="Debelle F."/>
            <person name="Oldroyd G.E."/>
            <person name="Geurts R."/>
            <person name="Cannon S.B."/>
            <person name="Udvardi M.K."/>
            <person name="Benedito V.A."/>
            <person name="Mayer K.F."/>
            <person name="Gouzy J."/>
            <person name="Schoof H."/>
            <person name="Van de Peer Y."/>
            <person name="Proost S."/>
            <person name="Cook D.R."/>
            <person name="Meyers B.C."/>
            <person name="Spannagl M."/>
            <person name="Cheung F."/>
            <person name="De Mita S."/>
            <person name="Krishnakumar V."/>
            <person name="Gundlach H."/>
            <person name="Zhou S."/>
            <person name="Mudge J."/>
            <person name="Bharti A.K."/>
            <person name="Murray J.D."/>
            <person name="Naoumkina M.A."/>
            <person name="Rosen B."/>
            <person name="Silverstein K.A."/>
            <person name="Tang H."/>
            <person name="Rombauts S."/>
            <person name="Zhao P.X."/>
            <person name="Zhou P."/>
            <person name="Barbe V."/>
            <person name="Bardou P."/>
            <person name="Bechner M."/>
            <person name="Bellec A."/>
            <person name="Berger A."/>
            <person name="Berges H."/>
            <person name="Bidwell S."/>
            <person name="Bisseling T."/>
            <person name="Choisne N."/>
            <person name="Couloux A."/>
            <person name="Denny R."/>
            <person name="Deshpande S."/>
            <person name="Dai X."/>
            <person name="Doyle J.J."/>
            <person name="Dudez A.M."/>
            <person name="Farmer A.D."/>
            <person name="Fouteau S."/>
            <person name="Franken C."/>
            <person name="Gibelin C."/>
            <person name="Gish J."/>
            <person name="Goldstein S."/>
            <person name="Gonzalez A.J."/>
            <person name="Green P.J."/>
            <person name="Hallab A."/>
            <person name="Hartog M."/>
            <person name="Hua A."/>
            <person name="Humphray S.J."/>
            <person name="Jeong D.H."/>
            <person name="Jing Y."/>
            <person name="Jocker A."/>
            <person name="Kenton S.M."/>
            <person name="Kim D.J."/>
            <person name="Klee K."/>
            <person name="Lai H."/>
            <person name="Lang C."/>
            <person name="Lin S."/>
            <person name="Macmil S.L."/>
            <person name="Magdelenat G."/>
            <person name="Matthews L."/>
            <person name="McCorrison J."/>
            <person name="Monaghan E.L."/>
            <person name="Mun J.H."/>
            <person name="Najar F.Z."/>
            <person name="Nicholson C."/>
            <person name="Noirot C."/>
            <person name="O'Bleness M."/>
            <person name="Paule C.R."/>
            <person name="Poulain J."/>
            <person name="Prion F."/>
            <person name="Qin B."/>
            <person name="Qu C."/>
            <person name="Retzel E.F."/>
            <person name="Riddle C."/>
            <person name="Sallet E."/>
            <person name="Samain S."/>
            <person name="Samson N."/>
            <person name="Sanders I."/>
            <person name="Saurat O."/>
            <person name="Scarpelli C."/>
            <person name="Schiex T."/>
            <person name="Segurens B."/>
            <person name="Severin A.J."/>
            <person name="Sherrier D.J."/>
            <person name="Shi R."/>
            <person name="Sims S."/>
            <person name="Singer S.R."/>
            <person name="Sinharoy S."/>
            <person name="Sterck L."/>
            <person name="Viollet A."/>
            <person name="Wang B.B."/>
            <person name="Wang K."/>
            <person name="Wang M."/>
            <person name="Wang X."/>
            <person name="Warfsmann J."/>
            <person name="Weissenbach J."/>
            <person name="White D.D."/>
            <person name="White J.D."/>
            <person name="Wiley G.B."/>
            <person name="Wincker P."/>
            <person name="Xing Y."/>
            <person name="Yang L."/>
            <person name="Yao Z."/>
            <person name="Ying F."/>
            <person name="Zhai J."/>
            <person name="Zhou L."/>
            <person name="Zuber A."/>
            <person name="Denarie J."/>
            <person name="Dixon R.A."/>
            <person name="May G.D."/>
            <person name="Schwartz D.C."/>
            <person name="Rogers J."/>
            <person name="Quetier F."/>
            <person name="Town C.D."/>
            <person name="Roe B.A."/>
        </authorList>
    </citation>
    <scope>NUCLEOTIDE SEQUENCE [LARGE SCALE GENOMIC DNA]</scope>
    <source>
        <strain evidence="1">A17</strain>
        <strain evidence="2 3">cv. Jemalong A17</strain>
    </source>
</reference>
<dbReference type="AlphaFoldDB" id="G7K7P4"/>
<evidence type="ECO:0000313" key="3">
    <source>
        <dbReference type="Proteomes" id="UP000002051"/>
    </source>
</evidence>
<dbReference type="EMBL" id="CM001221">
    <property type="protein sequence ID" value="AET00090.1"/>
    <property type="molecule type" value="Genomic_DNA"/>
</dbReference>
<accession>G7K7P4</accession>
<reference evidence="1 3" key="2">
    <citation type="journal article" date="2014" name="BMC Genomics">
        <title>An improved genome release (version Mt4.0) for the model legume Medicago truncatula.</title>
        <authorList>
            <person name="Tang H."/>
            <person name="Krishnakumar V."/>
            <person name="Bidwell S."/>
            <person name="Rosen B."/>
            <person name="Chan A."/>
            <person name="Zhou S."/>
            <person name="Gentzbittel L."/>
            <person name="Childs K.L."/>
            <person name="Yandell M."/>
            <person name="Gundlach H."/>
            <person name="Mayer K.F."/>
            <person name="Schwartz D.C."/>
            <person name="Town C.D."/>
        </authorList>
    </citation>
    <scope>GENOME REANNOTATION</scope>
    <source>
        <strain evidence="2 3">cv. Jemalong A17</strain>
    </source>
</reference>
<proteinExistence type="predicted"/>
<sequence>MWHQYQYFYKVQGPIPIFLQSAGTNSKQKKVYGPMPKSDESARTKGIFKPSFYFILFFEK</sequence>
<evidence type="ECO:0000313" key="2">
    <source>
        <dbReference type="EnsemblPlants" id="AET00090"/>
    </source>
</evidence>